<dbReference type="GO" id="GO:0004536">
    <property type="term" value="F:DNA nuclease activity"/>
    <property type="evidence" value="ECO:0000318"/>
    <property type="project" value="GO_Central"/>
</dbReference>
<protein>
    <recommendedName>
        <fullName evidence="6">Endonuclease I</fullName>
    </recommendedName>
</protein>
<dbReference type="OMA" id="DGWNINS"/>
<gene>
    <name evidence="4" type="ORF">KFL_001000130</name>
</gene>
<keyword evidence="5" id="KW-1185">Reference proteome</keyword>
<evidence type="ECO:0000256" key="2">
    <source>
        <dbReference type="ARBA" id="ARBA00022801"/>
    </source>
</evidence>
<dbReference type="OrthoDB" id="2015847at2759"/>
<evidence type="ECO:0000313" key="4">
    <source>
        <dbReference type="EMBL" id="GAQ82091.1"/>
    </source>
</evidence>
<evidence type="ECO:0000256" key="3">
    <source>
        <dbReference type="SAM" id="MobiDB-lite"/>
    </source>
</evidence>
<sequence>MEEDTNSQLFAAQSVRKTGRMLRKLRSQIRMCWREFLMRCWTHISQDGLPCESVSSYYAPLAGLKGQALKTKLHDIVAKDARSFSYAQVWDALYILDAADTANPTASPDVIDIYSKRTFPKLAKGLPTGWNREHLWPRSYGLPDGTPQFTDLHNLRPADTNVNSSRGNKAFGECSRETDATCLIPANREAGSDTAANREIWTPPGEVRGDIARALFYMAVRYEGETPGSKDLELSDEPSIERGQMGRLSTLLKWHAADPPSASERLRNDRVCTMYQKNRNPFVDRPELVAAIWGTGPPPTNGGSSEPRLEPSKPQTPPKVPASNQPGAVWVNEFHYNNTGRDEGEFIEILVGANVDPRDVVVYLYNGADRGVYRTLAVGDGSLFEKGEVTSGGATLYVCQLPPNGLQNGPADGIAVTVGGRVVDFVSYDGTLTAASGPAEGLTSTPIEVRESEQTEKGSSVGLVDAVKKLWQVFRQATPGLRNQ</sequence>
<dbReference type="STRING" id="105231.A0A1Y1HYS3"/>
<keyword evidence="2" id="KW-0378">Hydrolase</keyword>
<evidence type="ECO:0008006" key="6">
    <source>
        <dbReference type="Google" id="ProtNLM"/>
    </source>
</evidence>
<evidence type="ECO:0000313" key="5">
    <source>
        <dbReference type="Proteomes" id="UP000054558"/>
    </source>
</evidence>
<accession>A0A1Y1HYS3</accession>
<dbReference type="Pfam" id="PF04231">
    <property type="entry name" value="Endonuclease_1"/>
    <property type="match status" value="1"/>
</dbReference>
<name>A0A1Y1HYS3_KLENI</name>
<dbReference type="PANTHER" id="PTHR33607">
    <property type="entry name" value="ENDONUCLEASE-1"/>
    <property type="match status" value="1"/>
</dbReference>
<dbReference type="SUPFAM" id="SSF54060">
    <property type="entry name" value="His-Me finger endonucleases"/>
    <property type="match status" value="1"/>
</dbReference>
<dbReference type="GO" id="GO:0006308">
    <property type="term" value="P:DNA catabolic process"/>
    <property type="evidence" value="ECO:0000318"/>
    <property type="project" value="GO_Central"/>
</dbReference>
<dbReference type="GO" id="GO:0016787">
    <property type="term" value="F:hydrolase activity"/>
    <property type="evidence" value="ECO:0007669"/>
    <property type="project" value="UniProtKB-KW"/>
</dbReference>
<reference evidence="4 5" key="1">
    <citation type="journal article" date="2014" name="Nat. Commun.">
        <title>Klebsormidium flaccidum genome reveals primary factors for plant terrestrial adaptation.</title>
        <authorList>
            <person name="Hori K."/>
            <person name="Maruyama F."/>
            <person name="Fujisawa T."/>
            <person name="Togashi T."/>
            <person name="Yamamoto N."/>
            <person name="Seo M."/>
            <person name="Sato S."/>
            <person name="Yamada T."/>
            <person name="Mori H."/>
            <person name="Tajima N."/>
            <person name="Moriyama T."/>
            <person name="Ikeuchi M."/>
            <person name="Watanabe M."/>
            <person name="Wada H."/>
            <person name="Kobayashi K."/>
            <person name="Saito M."/>
            <person name="Masuda T."/>
            <person name="Sasaki-Sekimoto Y."/>
            <person name="Mashiguchi K."/>
            <person name="Awai K."/>
            <person name="Shimojima M."/>
            <person name="Masuda S."/>
            <person name="Iwai M."/>
            <person name="Nobusawa T."/>
            <person name="Narise T."/>
            <person name="Kondo S."/>
            <person name="Saito H."/>
            <person name="Sato R."/>
            <person name="Murakawa M."/>
            <person name="Ihara Y."/>
            <person name="Oshima-Yamada Y."/>
            <person name="Ohtaka K."/>
            <person name="Satoh M."/>
            <person name="Sonobe K."/>
            <person name="Ishii M."/>
            <person name="Ohtani R."/>
            <person name="Kanamori-Sato M."/>
            <person name="Honoki R."/>
            <person name="Miyazaki D."/>
            <person name="Mochizuki H."/>
            <person name="Umetsu J."/>
            <person name="Higashi K."/>
            <person name="Shibata D."/>
            <person name="Kamiya Y."/>
            <person name="Sato N."/>
            <person name="Nakamura Y."/>
            <person name="Tabata S."/>
            <person name="Ida S."/>
            <person name="Kurokawa K."/>
            <person name="Ohta H."/>
        </authorList>
    </citation>
    <scope>NUCLEOTIDE SEQUENCE [LARGE SCALE GENOMIC DNA]</scope>
    <source>
        <strain evidence="4 5">NIES-2285</strain>
    </source>
</reference>
<keyword evidence="1" id="KW-0540">Nuclease</keyword>
<dbReference type="InterPro" id="IPR044925">
    <property type="entry name" value="His-Me_finger_sf"/>
</dbReference>
<dbReference type="InterPro" id="IPR007346">
    <property type="entry name" value="Endonuclease-I"/>
</dbReference>
<organism evidence="4 5">
    <name type="scientific">Klebsormidium nitens</name>
    <name type="common">Green alga</name>
    <name type="synonym">Ulothrix nitens</name>
    <dbReference type="NCBI Taxonomy" id="105231"/>
    <lineage>
        <taxon>Eukaryota</taxon>
        <taxon>Viridiplantae</taxon>
        <taxon>Streptophyta</taxon>
        <taxon>Klebsormidiophyceae</taxon>
        <taxon>Klebsormidiales</taxon>
        <taxon>Klebsormidiaceae</taxon>
        <taxon>Klebsormidium</taxon>
    </lineage>
</organism>
<dbReference type="EMBL" id="DF237049">
    <property type="protein sequence ID" value="GAQ82091.1"/>
    <property type="molecule type" value="Genomic_DNA"/>
</dbReference>
<dbReference type="Proteomes" id="UP000054558">
    <property type="component" value="Unassembled WGS sequence"/>
</dbReference>
<proteinExistence type="predicted"/>
<dbReference type="AlphaFoldDB" id="A0A1Y1HYS3"/>
<evidence type="ECO:0000256" key="1">
    <source>
        <dbReference type="ARBA" id="ARBA00022722"/>
    </source>
</evidence>
<dbReference type="PANTHER" id="PTHR33607:SF2">
    <property type="entry name" value="ENDONUCLEASE-1"/>
    <property type="match status" value="1"/>
</dbReference>
<feature type="region of interest" description="Disordered" evidence="3">
    <location>
        <begin position="292"/>
        <end position="326"/>
    </location>
</feature>